<reference evidence="2" key="1">
    <citation type="submission" date="2020-11" db="EMBL/GenBank/DDBJ databases">
        <authorList>
            <consortium name="DOE Joint Genome Institute"/>
            <person name="Ahrendt S."/>
            <person name="Riley R."/>
            <person name="Andreopoulos W."/>
            <person name="Labutti K."/>
            <person name="Pangilinan J."/>
            <person name="Ruiz-Duenas F.J."/>
            <person name="Barrasa J.M."/>
            <person name="Sanchez-Garcia M."/>
            <person name="Camarero S."/>
            <person name="Miyauchi S."/>
            <person name="Serrano A."/>
            <person name="Linde D."/>
            <person name="Babiker R."/>
            <person name="Drula E."/>
            <person name="Ayuso-Fernandez I."/>
            <person name="Pacheco R."/>
            <person name="Padilla G."/>
            <person name="Ferreira P."/>
            <person name="Barriuso J."/>
            <person name="Kellner H."/>
            <person name="Castanera R."/>
            <person name="Alfaro M."/>
            <person name="Ramirez L."/>
            <person name="Pisabarro A.G."/>
            <person name="Kuo A."/>
            <person name="Tritt A."/>
            <person name="Lipzen A."/>
            <person name="He G."/>
            <person name="Yan M."/>
            <person name="Ng V."/>
            <person name="Cullen D."/>
            <person name="Martin F."/>
            <person name="Rosso M.-N."/>
            <person name="Henrissat B."/>
            <person name="Hibbett D."/>
            <person name="Martinez A.T."/>
            <person name="Grigoriev I.V."/>
        </authorList>
    </citation>
    <scope>NUCLEOTIDE SEQUENCE</scope>
    <source>
        <strain evidence="2">MF-IS2</strain>
    </source>
</reference>
<evidence type="ECO:0000256" key="1">
    <source>
        <dbReference type="SAM" id="Phobius"/>
    </source>
</evidence>
<dbReference type="Proteomes" id="UP000807342">
    <property type="component" value="Unassembled WGS sequence"/>
</dbReference>
<protein>
    <recommendedName>
        <fullName evidence="4">MARVEL domain-containing protein</fullName>
    </recommendedName>
</protein>
<feature type="transmembrane region" description="Helical" evidence="1">
    <location>
        <begin position="12"/>
        <end position="33"/>
    </location>
</feature>
<feature type="transmembrane region" description="Helical" evidence="1">
    <location>
        <begin position="128"/>
        <end position="148"/>
    </location>
</feature>
<evidence type="ECO:0000313" key="2">
    <source>
        <dbReference type="EMBL" id="KAF9453791.1"/>
    </source>
</evidence>
<keyword evidence="1" id="KW-0472">Membrane</keyword>
<sequence>MSFAKARYHPFLFALMTLSAMAELGLTAFLIGAGNEHKTWPSERYHSMLIMFLFNAIWTTVFSAAYMLWMVDGGSRFLASVASSVIWLLVTTILWGTAAGVMHDTRTGGGCPLKPAIHRCRQSLTVEAIGWTEFGLCILMTILTCLWVDSSNYRRKEESELNSSGESARRLV</sequence>
<organism evidence="2 3">
    <name type="scientific">Macrolepiota fuliginosa MF-IS2</name>
    <dbReference type="NCBI Taxonomy" id="1400762"/>
    <lineage>
        <taxon>Eukaryota</taxon>
        <taxon>Fungi</taxon>
        <taxon>Dikarya</taxon>
        <taxon>Basidiomycota</taxon>
        <taxon>Agaricomycotina</taxon>
        <taxon>Agaricomycetes</taxon>
        <taxon>Agaricomycetidae</taxon>
        <taxon>Agaricales</taxon>
        <taxon>Agaricineae</taxon>
        <taxon>Agaricaceae</taxon>
        <taxon>Macrolepiota</taxon>
    </lineage>
</organism>
<evidence type="ECO:0008006" key="4">
    <source>
        <dbReference type="Google" id="ProtNLM"/>
    </source>
</evidence>
<dbReference type="EMBL" id="MU151058">
    <property type="protein sequence ID" value="KAF9453791.1"/>
    <property type="molecule type" value="Genomic_DNA"/>
</dbReference>
<keyword evidence="1" id="KW-0812">Transmembrane</keyword>
<accession>A0A9P5XQ68</accession>
<proteinExistence type="predicted"/>
<gene>
    <name evidence="2" type="ORF">P691DRAFT_799288</name>
</gene>
<name>A0A9P5XQ68_9AGAR</name>
<feature type="transmembrane region" description="Helical" evidence="1">
    <location>
        <begin position="77"/>
        <end position="98"/>
    </location>
</feature>
<dbReference type="OrthoDB" id="3226059at2759"/>
<comment type="caution">
    <text evidence="2">The sequence shown here is derived from an EMBL/GenBank/DDBJ whole genome shotgun (WGS) entry which is preliminary data.</text>
</comment>
<keyword evidence="1" id="KW-1133">Transmembrane helix</keyword>
<feature type="transmembrane region" description="Helical" evidence="1">
    <location>
        <begin position="45"/>
        <end position="70"/>
    </location>
</feature>
<dbReference type="AlphaFoldDB" id="A0A9P5XQ68"/>
<evidence type="ECO:0000313" key="3">
    <source>
        <dbReference type="Proteomes" id="UP000807342"/>
    </source>
</evidence>
<keyword evidence="3" id="KW-1185">Reference proteome</keyword>